<gene>
    <name evidence="4" type="ORF">SAMN05421747_101236</name>
</gene>
<dbReference type="FunFam" id="2.60.120.1440:FF:000001">
    <property type="entry name" value="Putative anti-sigma factor"/>
    <property type="match status" value="1"/>
</dbReference>
<evidence type="ECO:0000313" key="4">
    <source>
        <dbReference type="EMBL" id="SFB80741.1"/>
    </source>
</evidence>
<dbReference type="Pfam" id="PF04773">
    <property type="entry name" value="FecR"/>
    <property type="match status" value="1"/>
</dbReference>
<dbReference type="Pfam" id="PF16344">
    <property type="entry name" value="FecR_C"/>
    <property type="match status" value="1"/>
</dbReference>
<dbReference type="AlphaFoldDB" id="A0A1I1E0N9"/>
<reference evidence="4 5" key="1">
    <citation type="submission" date="2016-10" db="EMBL/GenBank/DDBJ databases">
        <authorList>
            <person name="de Groot N.N."/>
        </authorList>
    </citation>
    <scope>NUCLEOTIDE SEQUENCE [LARGE SCALE GENOMIC DNA]</scope>
    <source>
        <strain evidence="4 5">DSM 22900</strain>
    </source>
</reference>
<dbReference type="EMBL" id="FOLL01000001">
    <property type="protein sequence ID" value="SFB80741.1"/>
    <property type="molecule type" value="Genomic_DNA"/>
</dbReference>
<sequence>MTKKRLRRLLTSYWNGNISSQEYEELMNFLSEHPDNTEMEAVMDEIAEWTGRGQPINIPTWEMYADIIGDNRYKKSLARQQDRRRMWQKWPFAAAIAAGIMLSLLFYFWQRTEHELVARSAGDVGIPASVSTVLPGHKQATLTLADGSTIPLDSLEGRVVQTMDGVRLSIKAGRLIYDMDKVVAKPIMNTISTPLGGEYGVTLPDGTQVWLNAASSITYPIMFTENERTVTISGEVYFEVKRFKDMAFVVTAGDTRIKVLGTHFNVSAYEDEPSVRTTLLEGSVQVQKGRESRLLNPGQQAETWPNQDKITIRKVDVEEATAWKNGYFLFNNEPVADAMKKIGRWYNVDIHYEGNIPQKGLDGTISKMEDIRQLLKALEITGTARFELKERRIIVTE</sequence>
<organism evidence="4 5">
    <name type="scientific">Parapedobacter composti</name>
    <dbReference type="NCBI Taxonomy" id="623281"/>
    <lineage>
        <taxon>Bacteria</taxon>
        <taxon>Pseudomonadati</taxon>
        <taxon>Bacteroidota</taxon>
        <taxon>Sphingobacteriia</taxon>
        <taxon>Sphingobacteriales</taxon>
        <taxon>Sphingobacteriaceae</taxon>
        <taxon>Parapedobacter</taxon>
    </lineage>
</organism>
<keyword evidence="1" id="KW-1133">Transmembrane helix</keyword>
<evidence type="ECO:0000259" key="3">
    <source>
        <dbReference type="Pfam" id="PF16344"/>
    </source>
</evidence>
<dbReference type="PANTHER" id="PTHR30273:SF2">
    <property type="entry name" value="PROTEIN FECR"/>
    <property type="match status" value="1"/>
</dbReference>
<evidence type="ECO:0000259" key="2">
    <source>
        <dbReference type="Pfam" id="PF04773"/>
    </source>
</evidence>
<feature type="domain" description="Protein FecR C-terminal" evidence="3">
    <location>
        <begin position="327"/>
        <end position="395"/>
    </location>
</feature>
<dbReference type="RefSeq" id="WP_211657485.1">
    <property type="nucleotide sequence ID" value="NZ_FOLL01000001.1"/>
</dbReference>
<name>A0A1I1E0N9_9SPHI</name>
<dbReference type="PANTHER" id="PTHR30273">
    <property type="entry name" value="PERIPLASMIC SIGNAL SENSOR AND SIGMA FACTOR ACTIVATOR FECR-RELATED"/>
    <property type="match status" value="1"/>
</dbReference>
<proteinExistence type="predicted"/>
<feature type="domain" description="FecR protein" evidence="2">
    <location>
        <begin position="190"/>
        <end position="285"/>
    </location>
</feature>
<dbReference type="Proteomes" id="UP000199577">
    <property type="component" value="Unassembled WGS sequence"/>
</dbReference>
<dbReference type="InterPro" id="IPR032508">
    <property type="entry name" value="FecR_C"/>
</dbReference>
<dbReference type="InterPro" id="IPR006860">
    <property type="entry name" value="FecR"/>
</dbReference>
<dbReference type="Gene3D" id="3.55.50.30">
    <property type="match status" value="1"/>
</dbReference>
<keyword evidence="5" id="KW-1185">Reference proteome</keyword>
<feature type="transmembrane region" description="Helical" evidence="1">
    <location>
        <begin position="90"/>
        <end position="109"/>
    </location>
</feature>
<keyword evidence="1" id="KW-0812">Transmembrane</keyword>
<keyword evidence="1" id="KW-0472">Membrane</keyword>
<evidence type="ECO:0000256" key="1">
    <source>
        <dbReference type="SAM" id="Phobius"/>
    </source>
</evidence>
<dbReference type="InterPro" id="IPR012373">
    <property type="entry name" value="Ferrdict_sens_TM"/>
</dbReference>
<accession>A0A1I1E0N9</accession>
<protein>
    <submittedName>
        <fullName evidence="4">FecR protein</fullName>
    </submittedName>
</protein>
<dbReference type="STRING" id="623281.SAMN05421747_101236"/>
<dbReference type="GO" id="GO:0016989">
    <property type="term" value="F:sigma factor antagonist activity"/>
    <property type="evidence" value="ECO:0007669"/>
    <property type="project" value="TreeGrafter"/>
</dbReference>
<evidence type="ECO:0000313" key="5">
    <source>
        <dbReference type="Proteomes" id="UP000199577"/>
    </source>
</evidence>
<dbReference type="Gene3D" id="2.60.120.1440">
    <property type="match status" value="1"/>
</dbReference>